<dbReference type="RefSeq" id="WP_115482361.1">
    <property type="nucleotide sequence ID" value="NZ_QRCT01000034.1"/>
</dbReference>
<evidence type="ECO:0000256" key="2">
    <source>
        <dbReference type="ARBA" id="ARBA00022840"/>
    </source>
</evidence>
<dbReference type="Gene3D" id="3.40.50.300">
    <property type="entry name" value="P-loop containing nucleotide triphosphate hydrolases"/>
    <property type="match status" value="3"/>
</dbReference>
<keyword evidence="1" id="KW-0547">Nucleotide-binding</keyword>
<dbReference type="SMART" id="SM00382">
    <property type="entry name" value="AAA"/>
    <property type="match status" value="2"/>
</dbReference>
<dbReference type="Proteomes" id="UP000255036">
    <property type="component" value="Unassembled WGS sequence"/>
</dbReference>
<dbReference type="CDD" id="cd03221">
    <property type="entry name" value="ABCF_EF-3"/>
    <property type="match status" value="2"/>
</dbReference>
<dbReference type="Pfam" id="PF00005">
    <property type="entry name" value="ABC_tran"/>
    <property type="match status" value="2"/>
</dbReference>
<evidence type="ECO:0000313" key="5">
    <source>
        <dbReference type="EMBL" id="RDU23019.1"/>
    </source>
</evidence>
<keyword evidence="2" id="KW-0067">ATP-binding</keyword>
<dbReference type="GO" id="GO:0005524">
    <property type="term" value="F:ATP binding"/>
    <property type="evidence" value="ECO:0007669"/>
    <property type="project" value="UniProtKB-KW"/>
</dbReference>
<organism evidence="5 6">
    <name type="scientific">Anaerosacchariphilus polymeriproducens</name>
    <dbReference type="NCBI Taxonomy" id="1812858"/>
    <lineage>
        <taxon>Bacteria</taxon>
        <taxon>Bacillati</taxon>
        <taxon>Bacillota</taxon>
        <taxon>Clostridia</taxon>
        <taxon>Lachnospirales</taxon>
        <taxon>Lachnospiraceae</taxon>
        <taxon>Anaerosacchariphilus</taxon>
    </lineage>
</organism>
<proteinExistence type="predicted"/>
<evidence type="ECO:0000259" key="4">
    <source>
        <dbReference type="PROSITE" id="PS50893"/>
    </source>
</evidence>
<dbReference type="InterPro" id="IPR027417">
    <property type="entry name" value="P-loop_NTPase"/>
</dbReference>
<dbReference type="InterPro" id="IPR003439">
    <property type="entry name" value="ABC_transporter-like_ATP-bd"/>
</dbReference>
<dbReference type="AlphaFoldDB" id="A0A371ATZ6"/>
<feature type="domain" description="ABC transporter" evidence="4">
    <location>
        <begin position="3"/>
        <end position="190"/>
    </location>
</feature>
<dbReference type="InterPro" id="IPR003593">
    <property type="entry name" value="AAA+_ATPase"/>
</dbReference>
<sequence length="477" mass="54105">MLLLGQNIVKEYGIQTVLDIKKFEIHDGDRIGLIGPNGAGKSTFLDILCGEIPYEKGMIKCNCDIAKISQRGESDGISDGKFLSQMKLSQSMLKSGGEKTRLAIASAFSKHAALLLADEPTTNLDVNGIQTLENMLIGYKGAIVLVSHDRKLLDKVCNQIWELEDGELRIFPGNYNTWMKQKTREREFAEFEYGKYRNEKKRLEKTMRQVKQEAQKISKTPKKMSSSEWMLYKGNASIKQGRVQNRAKALKSRMEQLEEKERPKELPKVSMKFGEQQKMKAKVAARIDGLSIGYDNKVIVKDVKIQVLSGKKTFLTGDNGTGKTSIIRCLMNHEDYTFITSEAKVGYFSQNQENLDLEKTVLENVMTTAIVPEHICRAVLINLYMRENDFSKKIAILSGGERVKTAIAKLLVSGCNFIILDEPTNHLDIYAMEGLEKLLLEYEGTLLIVSHDRKMIENLADFIYEIKENQIFNIDKF</sequence>
<accession>A0A371ATZ6</accession>
<evidence type="ECO:0000313" key="6">
    <source>
        <dbReference type="Proteomes" id="UP000255036"/>
    </source>
</evidence>
<keyword evidence="6" id="KW-1185">Reference proteome</keyword>
<dbReference type="EMBL" id="QRCT01000034">
    <property type="protein sequence ID" value="RDU23019.1"/>
    <property type="molecule type" value="Genomic_DNA"/>
</dbReference>
<protein>
    <submittedName>
        <fullName evidence="5">ABC-F type ribosomal protection protein</fullName>
    </submittedName>
</protein>
<dbReference type="GO" id="GO:0016887">
    <property type="term" value="F:ATP hydrolysis activity"/>
    <property type="evidence" value="ECO:0007669"/>
    <property type="project" value="InterPro"/>
</dbReference>
<dbReference type="NCBIfam" id="NF000355">
    <property type="entry name" value="ribo_prot_ABC_F"/>
    <property type="match status" value="1"/>
</dbReference>
<evidence type="ECO:0000256" key="3">
    <source>
        <dbReference type="SAM" id="Coils"/>
    </source>
</evidence>
<evidence type="ECO:0000256" key="1">
    <source>
        <dbReference type="ARBA" id="ARBA00022741"/>
    </source>
</evidence>
<reference evidence="5 6" key="1">
    <citation type="submission" date="2018-07" db="EMBL/GenBank/DDBJ databases">
        <title>Anaerosacharophilus polymeroproducens gen. nov. sp. nov., an anaerobic bacterium isolated from salt field.</title>
        <authorList>
            <person name="Kim W."/>
            <person name="Yang S.-H."/>
            <person name="Oh J."/>
            <person name="Lee J.-H."/>
            <person name="Kwon K.K."/>
        </authorList>
    </citation>
    <scope>NUCLEOTIDE SEQUENCE [LARGE SCALE GENOMIC DNA]</scope>
    <source>
        <strain evidence="5 6">MCWD5</strain>
    </source>
</reference>
<dbReference type="OrthoDB" id="9801441at2"/>
<gene>
    <name evidence="5" type="primary">abc-f</name>
    <name evidence="5" type="ORF">DWV06_11680</name>
</gene>
<dbReference type="SUPFAM" id="SSF52540">
    <property type="entry name" value="P-loop containing nucleoside triphosphate hydrolases"/>
    <property type="match status" value="2"/>
</dbReference>
<dbReference type="PROSITE" id="PS50893">
    <property type="entry name" value="ABC_TRANSPORTER_2"/>
    <property type="match status" value="2"/>
</dbReference>
<dbReference type="PANTHER" id="PTHR42855:SF2">
    <property type="entry name" value="DRUG RESISTANCE ABC TRANSPORTER,ATP-BINDING PROTEIN"/>
    <property type="match status" value="1"/>
</dbReference>
<keyword evidence="3" id="KW-0175">Coiled coil</keyword>
<dbReference type="PANTHER" id="PTHR42855">
    <property type="entry name" value="ABC TRANSPORTER ATP-BINDING SUBUNIT"/>
    <property type="match status" value="1"/>
</dbReference>
<feature type="domain" description="ABC transporter" evidence="4">
    <location>
        <begin position="285"/>
        <end position="477"/>
    </location>
</feature>
<feature type="coiled-coil region" evidence="3">
    <location>
        <begin position="186"/>
        <end position="260"/>
    </location>
</feature>
<comment type="caution">
    <text evidence="5">The sequence shown here is derived from an EMBL/GenBank/DDBJ whole genome shotgun (WGS) entry which is preliminary data.</text>
</comment>
<dbReference type="InterPro" id="IPR051309">
    <property type="entry name" value="ABCF_ATPase"/>
</dbReference>
<name>A0A371ATZ6_9FIRM</name>